<keyword evidence="3" id="KW-1185">Reference proteome</keyword>
<feature type="domain" description="G" evidence="1">
    <location>
        <begin position="14"/>
        <end position="113"/>
    </location>
</feature>
<dbReference type="SUPFAM" id="SSF52540">
    <property type="entry name" value="P-loop containing nucleoside triphosphate hydrolases"/>
    <property type="match status" value="1"/>
</dbReference>
<dbReference type="AlphaFoldDB" id="A0A7M6DPS4"/>
<protein>
    <recommendedName>
        <fullName evidence="1">G domain-containing protein</fullName>
    </recommendedName>
</protein>
<dbReference type="Proteomes" id="UP000594262">
    <property type="component" value="Unplaced"/>
</dbReference>
<reference evidence="2" key="1">
    <citation type="submission" date="2021-01" db="UniProtKB">
        <authorList>
            <consortium name="EnsemblMetazoa"/>
        </authorList>
    </citation>
    <scope>IDENTIFICATION</scope>
</reference>
<dbReference type="InterPro" id="IPR006073">
    <property type="entry name" value="GTP-bd"/>
</dbReference>
<organism evidence="2 3">
    <name type="scientific">Clytia hemisphaerica</name>
    <dbReference type="NCBI Taxonomy" id="252671"/>
    <lineage>
        <taxon>Eukaryota</taxon>
        <taxon>Metazoa</taxon>
        <taxon>Cnidaria</taxon>
        <taxon>Hydrozoa</taxon>
        <taxon>Hydroidolina</taxon>
        <taxon>Leptothecata</taxon>
        <taxon>Obeliida</taxon>
        <taxon>Clytiidae</taxon>
        <taxon>Clytia</taxon>
    </lineage>
</organism>
<dbReference type="OrthoDB" id="8954335at2759"/>
<dbReference type="Pfam" id="PF01926">
    <property type="entry name" value="MMR_HSR1"/>
    <property type="match status" value="1"/>
</dbReference>
<dbReference type="Gene3D" id="3.40.50.300">
    <property type="entry name" value="P-loop containing nucleotide triphosphate hydrolases"/>
    <property type="match status" value="1"/>
</dbReference>
<dbReference type="GO" id="GO:0005525">
    <property type="term" value="F:GTP binding"/>
    <property type="evidence" value="ECO:0007669"/>
    <property type="project" value="InterPro"/>
</dbReference>
<evidence type="ECO:0000259" key="1">
    <source>
        <dbReference type="Pfam" id="PF01926"/>
    </source>
</evidence>
<evidence type="ECO:0000313" key="2">
    <source>
        <dbReference type="EnsemblMetazoa" id="CLYHEMP020923.1"/>
    </source>
</evidence>
<dbReference type="EnsemblMetazoa" id="CLYHEMT020923.1">
    <property type="protein sequence ID" value="CLYHEMP020923.1"/>
    <property type="gene ID" value="CLYHEMG020923"/>
</dbReference>
<dbReference type="CDD" id="cd00882">
    <property type="entry name" value="Ras_like_GTPase"/>
    <property type="match status" value="1"/>
</dbReference>
<evidence type="ECO:0000313" key="3">
    <source>
        <dbReference type="Proteomes" id="UP000594262"/>
    </source>
</evidence>
<sequence>SIFKAKDVVDAPFVILVGKVGTGKSTIVEKVTGVKGRKSKSSESFTTESEYFWAKDKSLLIADRPGTNSRKGRLEHNLEVASAFNFRPVSKVFVVVKADIRLDQTIDDVNSFCEAFQTIPDETLGVLVTHMDVDKEWTQNDMMEALERDFRITSVVFFGNKGKVKKIGLKRDIIANCQKEPTIINITSEVFLRCFKLTSGSERNILRVTSRLVSKFIQYKECFEKEKERLEADRSISVDEMADLFFEYKAFMEAEVDKAKDKFCKELEIDFCQDDATNIKHAGYMANMVNQIRAIIQDIRVKALTYQNDHNSSDLRKCRHCGCVWVRAQDCDDWTTCGNLPCSYSDKNGYEMAIYSFKLLEDGDFNIEKTGSKTFKKDPLHGKLSEVSTGSYTLPEAQNLDEKVRNMRFMKIPKEYEYLQEGQKGCGRLIKWKDMKVVPIPKEFRLKDEQHVTTDDILSLPEEAQSVYDALNRTLKLKKK</sequence>
<name>A0A7M6DPS4_9CNID</name>
<accession>A0A7M6DPS4</accession>
<proteinExistence type="predicted"/>
<dbReference type="InterPro" id="IPR027417">
    <property type="entry name" value="P-loop_NTPase"/>
</dbReference>